<dbReference type="PANTHER" id="PTHR33165:SF78">
    <property type="entry name" value="F-BOX DOMAIN-CONTAINING PROTEIN"/>
    <property type="match status" value="1"/>
</dbReference>
<evidence type="ECO:0000313" key="3">
    <source>
        <dbReference type="EMBL" id="CAD6247667.1"/>
    </source>
</evidence>
<protein>
    <recommendedName>
        <fullName evidence="2">KIB1-4 beta-propeller domain-containing protein</fullName>
    </recommendedName>
</protein>
<reference evidence="3" key="1">
    <citation type="submission" date="2020-10" db="EMBL/GenBank/DDBJ databases">
        <authorList>
            <person name="Han B."/>
            <person name="Lu T."/>
            <person name="Zhao Q."/>
            <person name="Huang X."/>
            <person name="Zhao Y."/>
        </authorList>
    </citation>
    <scope>NUCLEOTIDE SEQUENCE</scope>
</reference>
<evidence type="ECO:0000313" key="4">
    <source>
        <dbReference type="Proteomes" id="UP000604825"/>
    </source>
</evidence>
<sequence length="440" mass="48899">MGKRAAATCQHPQVSQRPRRRRKKTPDDVAAASGLSSCTCCSATSQAERRPRQQGKNPNTARRLLRSCATATATAQARLRRHALSVSWGGKRSRTVRSGPALGSRWRDWAGLDEGPASLIADRVLANDVADYVRFRAACLPWRRRCADPRTRGVLEDPRLYPRQWIMLRDDYEELATAAAPHRRFLNTRTGQCVQVDVPELPPTTGFLEYSLGCIGECMPSCAGLLDHLTVYLYFYSRHAGTMAIARPGDDRWVLLNTGPELIECTVFFAGRFYGVTASGILVTVDMAGDDRGPRLVVAAERPKPFTFSSMTDTVHLVDNDDGDLRLVHRMLRPRMYRVYRVNFSTGKTTTRGRRNLGGHAMFIDLHGGLSVSPRVFPFLRADTIYLGLHCDERSVGKEQIGAYHVRDGSIEPPCNDDSQRRGLAHPLSIADSLIAYVSG</sequence>
<dbReference type="InterPro" id="IPR005174">
    <property type="entry name" value="KIB1-4_b-propeller"/>
</dbReference>
<feature type="domain" description="KIB1-4 beta-propeller" evidence="2">
    <location>
        <begin position="164"/>
        <end position="404"/>
    </location>
</feature>
<keyword evidence="4" id="KW-1185">Reference proteome</keyword>
<organism evidence="3 4">
    <name type="scientific">Miscanthus lutarioriparius</name>
    <dbReference type="NCBI Taxonomy" id="422564"/>
    <lineage>
        <taxon>Eukaryota</taxon>
        <taxon>Viridiplantae</taxon>
        <taxon>Streptophyta</taxon>
        <taxon>Embryophyta</taxon>
        <taxon>Tracheophyta</taxon>
        <taxon>Spermatophyta</taxon>
        <taxon>Magnoliopsida</taxon>
        <taxon>Liliopsida</taxon>
        <taxon>Poales</taxon>
        <taxon>Poaceae</taxon>
        <taxon>PACMAD clade</taxon>
        <taxon>Panicoideae</taxon>
        <taxon>Andropogonodae</taxon>
        <taxon>Andropogoneae</taxon>
        <taxon>Saccharinae</taxon>
        <taxon>Miscanthus</taxon>
    </lineage>
</organism>
<comment type="caution">
    <text evidence="3">The sequence shown here is derived from an EMBL/GenBank/DDBJ whole genome shotgun (WGS) entry which is preliminary data.</text>
</comment>
<feature type="region of interest" description="Disordered" evidence="1">
    <location>
        <begin position="1"/>
        <end position="32"/>
    </location>
</feature>
<dbReference type="OrthoDB" id="619048at2759"/>
<dbReference type="Proteomes" id="UP000604825">
    <property type="component" value="Unassembled WGS sequence"/>
</dbReference>
<evidence type="ECO:0000259" key="2">
    <source>
        <dbReference type="Pfam" id="PF03478"/>
    </source>
</evidence>
<dbReference type="PANTHER" id="PTHR33165">
    <property type="entry name" value="F-BOX DOMAIN CONTAINING PROTEIN-LIKE-RELATED"/>
    <property type="match status" value="1"/>
</dbReference>
<dbReference type="AlphaFoldDB" id="A0A811PNM7"/>
<name>A0A811PNM7_9POAL</name>
<dbReference type="EMBL" id="CAJGYO010000007">
    <property type="protein sequence ID" value="CAD6247667.1"/>
    <property type="molecule type" value="Genomic_DNA"/>
</dbReference>
<evidence type="ECO:0000256" key="1">
    <source>
        <dbReference type="SAM" id="MobiDB-lite"/>
    </source>
</evidence>
<gene>
    <name evidence="3" type="ORF">NCGR_LOCUS31848</name>
</gene>
<proteinExistence type="predicted"/>
<accession>A0A811PNM7</accession>
<dbReference type="Pfam" id="PF03478">
    <property type="entry name" value="Beta-prop_KIB1-4"/>
    <property type="match status" value="1"/>
</dbReference>